<gene>
    <name evidence="16" type="ORF">V5799_003659</name>
</gene>
<evidence type="ECO:0000256" key="14">
    <source>
        <dbReference type="SAM" id="MobiDB-lite"/>
    </source>
</evidence>
<sequence length="326" mass="35452">CRCRYVFVCLCSRSEPRVITVDGAPPSPPDSSESEGDEEEEEERGNRLPENHQDQQKEQQQTNTGGASSPTTASDGPQSQPQPEPQQRPARGNLRSAGSTCGGTGRRKGPQRVSFDPLALLLDAALEGELDLVRTTAAQVPNPSAANDEGITALHNAICAGHLDIVKFLVEFGCDVNAQDSDGWTPLHCAASCNNLAMVRFLVEHGACVFAATLSDHETAADKCEEDEEGFDSCSEYLYGVQEKLGVVNGGVAYAVFDYEARQPDELSFQQGDMVQILRRGGAEGDAEQPCGWWWARLRDGREGYLPRNLLGLYPRVQPCRPSPEE</sequence>
<evidence type="ECO:0000256" key="3">
    <source>
        <dbReference type="ARBA" id="ARBA00022443"/>
    </source>
</evidence>
<feature type="non-terminal residue" evidence="16">
    <location>
        <position position="1"/>
    </location>
</feature>
<feature type="repeat" description="ANK" evidence="12">
    <location>
        <begin position="149"/>
        <end position="181"/>
    </location>
</feature>
<keyword evidence="8" id="KW-0800">Toxin</keyword>
<feature type="compositionally biased region" description="Acidic residues" evidence="14">
    <location>
        <begin position="32"/>
        <end position="43"/>
    </location>
</feature>
<proteinExistence type="predicted"/>
<evidence type="ECO:0000313" key="16">
    <source>
        <dbReference type="EMBL" id="KAK8758709.1"/>
    </source>
</evidence>
<keyword evidence="17" id="KW-1185">Reference proteome</keyword>
<organism evidence="16 17">
    <name type="scientific">Amblyomma americanum</name>
    <name type="common">Lone star tick</name>
    <dbReference type="NCBI Taxonomy" id="6943"/>
    <lineage>
        <taxon>Eukaryota</taxon>
        <taxon>Metazoa</taxon>
        <taxon>Ecdysozoa</taxon>
        <taxon>Arthropoda</taxon>
        <taxon>Chelicerata</taxon>
        <taxon>Arachnida</taxon>
        <taxon>Acari</taxon>
        <taxon>Parasitiformes</taxon>
        <taxon>Ixodida</taxon>
        <taxon>Ixodoidea</taxon>
        <taxon>Ixodidae</taxon>
        <taxon>Amblyomminae</taxon>
        <taxon>Amblyomma</taxon>
    </lineage>
</organism>
<dbReference type="EMBL" id="JARKHS020033768">
    <property type="protein sequence ID" value="KAK8758709.1"/>
    <property type="molecule type" value="Genomic_DNA"/>
</dbReference>
<dbReference type="PRINTS" id="PR00452">
    <property type="entry name" value="SH3DOMAIN"/>
</dbReference>
<dbReference type="GO" id="GO:0005634">
    <property type="term" value="C:nucleus"/>
    <property type="evidence" value="ECO:0007669"/>
    <property type="project" value="UniProtKB-SubCell"/>
</dbReference>
<evidence type="ECO:0000256" key="11">
    <source>
        <dbReference type="ARBA" id="ARBA00023298"/>
    </source>
</evidence>
<dbReference type="Pfam" id="PF12796">
    <property type="entry name" value="Ank_2"/>
    <property type="match status" value="1"/>
</dbReference>
<dbReference type="Gene3D" id="1.25.40.20">
    <property type="entry name" value="Ankyrin repeat-containing domain"/>
    <property type="match status" value="1"/>
</dbReference>
<dbReference type="InterPro" id="IPR002110">
    <property type="entry name" value="Ankyrin_rpt"/>
</dbReference>
<protein>
    <recommendedName>
        <fullName evidence="15">SH3 domain-containing protein</fullName>
    </recommendedName>
</protein>
<keyword evidence="10" id="KW-0539">Nucleus</keyword>
<dbReference type="PANTHER" id="PTHR24131:SF10">
    <property type="entry name" value="ANKYRIN-REPEAT, SH3-DOMAIN, AND PROLINE-RICH-REGION CONTAINING PROTEIN, ISOFORM B"/>
    <property type="match status" value="1"/>
</dbReference>
<evidence type="ECO:0000256" key="12">
    <source>
        <dbReference type="PROSITE-ProRule" id="PRU00023"/>
    </source>
</evidence>
<keyword evidence="11" id="KW-0472">Membrane</keyword>
<keyword evidence="6" id="KW-0053">Apoptosis</keyword>
<comment type="caution">
    <text evidence="16">The sequence shown here is derived from an EMBL/GenBank/DDBJ whole genome shotgun (WGS) entry which is preliminary data.</text>
</comment>
<dbReference type="PROSITE" id="PS50002">
    <property type="entry name" value="SH3"/>
    <property type="match status" value="1"/>
</dbReference>
<name>A0AAQ4D8B9_AMBAM</name>
<dbReference type="PROSITE" id="PS50297">
    <property type="entry name" value="ANK_REP_REGION"/>
    <property type="match status" value="2"/>
</dbReference>
<keyword evidence="11" id="KW-1053">Target membrane</keyword>
<evidence type="ECO:0000259" key="15">
    <source>
        <dbReference type="PROSITE" id="PS50002"/>
    </source>
</evidence>
<keyword evidence="3 13" id="KW-0728">SH3 domain</keyword>
<dbReference type="InterPro" id="IPR001452">
    <property type="entry name" value="SH3_domain"/>
</dbReference>
<evidence type="ECO:0000313" key="17">
    <source>
        <dbReference type="Proteomes" id="UP001321473"/>
    </source>
</evidence>
<dbReference type="Proteomes" id="UP001321473">
    <property type="component" value="Unassembled WGS sequence"/>
</dbReference>
<keyword evidence="4" id="KW-0268">Exocytosis</keyword>
<dbReference type="GO" id="GO:0006915">
    <property type="term" value="P:apoptotic process"/>
    <property type="evidence" value="ECO:0007669"/>
    <property type="project" value="UniProtKB-KW"/>
</dbReference>
<evidence type="ECO:0000256" key="7">
    <source>
        <dbReference type="ARBA" id="ARBA00022737"/>
    </source>
</evidence>
<feature type="compositionally biased region" description="Basic and acidic residues" evidence="14">
    <location>
        <begin position="44"/>
        <end position="57"/>
    </location>
</feature>
<accession>A0AAQ4D8B9</accession>
<dbReference type="FunFam" id="1.25.40.20:FF:000008">
    <property type="entry name" value="Apoptosis-stimulating of p53 protein 2 isoform 1"/>
    <property type="match status" value="1"/>
</dbReference>
<comment type="subcellular location">
    <subcellularLocation>
        <location evidence="1">Nucleus</location>
    </subcellularLocation>
    <subcellularLocation>
        <location evidence="2">Target cell membrane</location>
    </subcellularLocation>
</comment>
<feature type="compositionally biased region" description="Polar residues" evidence="14">
    <location>
        <begin position="62"/>
        <end position="76"/>
    </location>
</feature>
<evidence type="ECO:0000256" key="1">
    <source>
        <dbReference type="ARBA" id="ARBA00004123"/>
    </source>
</evidence>
<keyword evidence="8" id="KW-0528">Neurotoxin</keyword>
<evidence type="ECO:0000256" key="4">
    <source>
        <dbReference type="ARBA" id="ARBA00022483"/>
    </source>
</evidence>
<reference evidence="16 17" key="1">
    <citation type="journal article" date="2023" name="Arcadia Sci">
        <title>De novo assembly of a long-read Amblyomma americanum tick genome.</title>
        <authorList>
            <person name="Chou S."/>
            <person name="Poskanzer K.E."/>
            <person name="Rollins M."/>
            <person name="Thuy-Boun P.S."/>
        </authorList>
    </citation>
    <scope>NUCLEOTIDE SEQUENCE [LARGE SCALE GENOMIC DNA]</scope>
    <source>
        <strain evidence="16">F_SG_1</strain>
        <tissue evidence="16">Salivary glands</tissue>
    </source>
</reference>
<dbReference type="SMART" id="SM00326">
    <property type="entry name" value="SH3"/>
    <property type="match status" value="1"/>
</dbReference>
<evidence type="ECO:0000256" key="10">
    <source>
        <dbReference type="ARBA" id="ARBA00023242"/>
    </source>
</evidence>
<keyword evidence="7" id="KW-0677">Repeat</keyword>
<feature type="domain" description="SH3" evidence="15">
    <location>
        <begin position="248"/>
        <end position="316"/>
    </location>
</feature>
<keyword evidence="9 12" id="KW-0040">ANK repeat</keyword>
<dbReference type="GO" id="GO:0002039">
    <property type="term" value="F:p53 binding"/>
    <property type="evidence" value="ECO:0007669"/>
    <property type="project" value="InterPro"/>
</dbReference>
<feature type="repeat" description="ANK" evidence="12">
    <location>
        <begin position="182"/>
        <end position="214"/>
    </location>
</feature>
<dbReference type="InterPro" id="IPR036028">
    <property type="entry name" value="SH3-like_dom_sf"/>
</dbReference>
<evidence type="ECO:0000256" key="8">
    <source>
        <dbReference type="ARBA" id="ARBA00023028"/>
    </source>
</evidence>
<dbReference type="GO" id="GO:0006887">
    <property type="term" value="P:exocytosis"/>
    <property type="evidence" value="ECO:0007669"/>
    <property type="project" value="UniProtKB-KW"/>
</dbReference>
<dbReference type="SUPFAM" id="SSF48403">
    <property type="entry name" value="Ankyrin repeat"/>
    <property type="match status" value="1"/>
</dbReference>
<dbReference type="GO" id="GO:0044231">
    <property type="term" value="C:host cell presynaptic membrane"/>
    <property type="evidence" value="ECO:0007669"/>
    <property type="project" value="UniProtKB-KW"/>
</dbReference>
<evidence type="ECO:0000256" key="6">
    <source>
        <dbReference type="ARBA" id="ARBA00022703"/>
    </source>
</evidence>
<dbReference type="SUPFAM" id="SSF50044">
    <property type="entry name" value="SH3-domain"/>
    <property type="match status" value="1"/>
</dbReference>
<dbReference type="SMART" id="SM00248">
    <property type="entry name" value="ANK"/>
    <property type="match status" value="2"/>
</dbReference>
<dbReference type="AlphaFoldDB" id="A0AAQ4D8B9"/>
<dbReference type="PROSITE" id="PS50088">
    <property type="entry name" value="ANK_REPEAT"/>
    <property type="match status" value="2"/>
</dbReference>
<dbReference type="GO" id="GO:0044218">
    <property type="term" value="C:other organism cell membrane"/>
    <property type="evidence" value="ECO:0007669"/>
    <property type="project" value="UniProtKB-KW"/>
</dbReference>
<dbReference type="PANTHER" id="PTHR24131">
    <property type="entry name" value="APOPTOSIS-STIMULATING OF P53 PROTEIN"/>
    <property type="match status" value="1"/>
</dbReference>
<feature type="region of interest" description="Disordered" evidence="14">
    <location>
        <begin position="18"/>
        <end position="110"/>
    </location>
</feature>
<dbReference type="Pfam" id="PF00018">
    <property type="entry name" value="SH3_1"/>
    <property type="match status" value="1"/>
</dbReference>
<keyword evidence="5" id="KW-1052">Target cell membrane</keyword>
<dbReference type="InterPro" id="IPR036770">
    <property type="entry name" value="Ankyrin_rpt-contain_sf"/>
</dbReference>
<evidence type="ECO:0000256" key="9">
    <source>
        <dbReference type="ARBA" id="ARBA00023043"/>
    </source>
</evidence>
<evidence type="ECO:0000256" key="13">
    <source>
        <dbReference type="PROSITE-ProRule" id="PRU00192"/>
    </source>
</evidence>
<evidence type="ECO:0000256" key="2">
    <source>
        <dbReference type="ARBA" id="ARBA00004175"/>
    </source>
</evidence>
<dbReference type="GO" id="GO:0042981">
    <property type="term" value="P:regulation of apoptotic process"/>
    <property type="evidence" value="ECO:0007669"/>
    <property type="project" value="InterPro"/>
</dbReference>
<keyword evidence="8" id="KW-0638">Presynaptic neurotoxin</keyword>
<evidence type="ECO:0000256" key="5">
    <source>
        <dbReference type="ARBA" id="ARBA00022537"/>
    </source>
</evidence>
<dbReference type="InterPro" id="IPR047163">
    <property type="entry name" value="ASPP1/2"/>
</dbReference>